<evidence type="ECO:0000313" key="2">
    <source>
        <dbReference type="Proteomes" id="UP001217838"/>
    </source>
</evidence>
<reference evidence="1 2" key="1">
    <citation type="submission" date="2022-11" db="EMBL/GenBank/DDBJ databases">
        <title>Minimal conservation of predation-associated metabolite biosynthetic gene clusters underscores biosynthetic potential of Myxococcota including descriptions for ten novel species: Archangium lansinium sp. nov., Myxococcus landrumus sp. nov., Nannocystis bai.</title>
        <authorList>
            <person name="Ahearne A."/>
            <person name="Stevens C."/>
            <person name="Dowd S."/>
        </authorList>
    </citation>
    <scope>NUCLEOTIDE SEQUENCE [LARGE SCALE GENOMIC DNA]</scope>
    <source>
        <strain evidence="1 2">NCELM</strain>
    </source>
</reference>
<dbReference type="Proteomes" id="UP001217838">
    <property type="component" value="Unassembled WGS sequence"/>
</dbReference>
<sequence>MQRRSRSHGAESIVLAVLAVAGVLCGAVLRGAESNARASWECDTWEFGRRVEVRRIKGTGDPESQAYWREQVILRYGELSLSVFDESPGGLHDFELELAPESEDAG</sequence>
<dbReference type="RefSeq" id="WP_271993957.1">
    <property type="nucleotide sequence ID" value="NZ_JAQNDN010000001.1"/>
</dbReference>
<name>A0ABT5AYR3_9BACT</name>
<dbReference type="EMBL" id="JAQNDN010000001">
    <property type="protein sequence ID" value="MDC0666419.1"/>
    <property type="molecule type" value="Genomic_DNA"/>
</dbReference>
<gene>
    <name evidence="1" type="ORF">POL58_01660</name>
</gene>
<comment type="caution">
    <text evidence="1">The sequence shown here is derived from an EMBL/GenBank/DDBJ whole genome shotgun (WGS) entry which is preliminary data.</text>
</comment>
<proteinExistence type="predicted"/>
<organism evidence="1 2">
    <name type="scientific">Nannocystis radixulma</name>
    <dbReference type="NCBI Taxonomy" id="2995305"/>
    <lineage>
        <taxon>Bacteria</taxon>
        <taxon>Pseudomonadati</taxon>
        <taxon>Myxococcota</taxon>
        <taxon>Polyangia</taxon>
        <taxon>Nannocystales</taxon>
        <taxon>Nannocystaceae</taxon>
        <taxon>Nannocystis</taxon>
    </lineage>
</organism>
<keyword evidence="2" id="KW-1185">Reference proteome</keyword>
<evidence type="ECO:0000313" key="1">
    <source>
        <dbReference type="EMBL" id="MDC0666419.1"/>
    </source>
</evidence>
<protein>
    <submittedName>
        <fullName evidence="1">Uncharacterized protein</fullName>
    </submittedName>
</protein>
<accession>A0ABT5AYR3</accession>